<evidence type="ECO:0000313" key="2">
    <source>
        <dbReference type="EMBL" id="KAK7489095.1"/>
    </source>
</evidence>
<evidence type="ECO:0008006" key="4">
    <source>
        <dbReference type="Google" id="ProtNLM"/>
    </source>
</evidence>
<dbReference type="AlphaFoldDB" id="A0ABD0KPV6"/>
<comment type="caution">
    <text evidence="2">The sequence shown here is derived from an EMBL/GenBank/DDBJ whole genome shotgun (WGS) entry which is preliminary data.</text>
</comment>
<proteinExistence type="predicted"/>
<accession>A0ABD0KPV6</accession>
<dbReference type="EMBL" id="JACVVK020000142">
    <property type="protein sequence ID" value="KAK7489095.1"/>
    <property type="molecule type" value="Genomic_DNA"/>
</dbReference>
<keyword evidence="3" id="KW-1185">Reference proteome</keyword>
<evidence type="ECO:0000256" key="1">
    <source>
        <dbReference type="SAM" id="SignalP"/>
    </source>
</evidence>
<feature type="signal peptide" evidence="1">
    <location>
        <begin position="1"/>
        <end position="17"/>
    </location>
</feature>
<keyword evidence="1" id="KW-0732">Signal</keyword>
<feature type="chain" id="PRO_5044776596" description="Secreted protein" evidence="1">
    <location>
        <begin position="18"/>
        <end position="91"/>
    </location>
</feature>
<organism evidence="2 3">
    <name type="scientific">Batillaria attramentaria</name>
    <dbReference type="NCBI Taxonomy" id="370345"/>
    <lineage>
        <taxon>Eukaryota</taxon>
        <taxon>Metazoa</taxon>
        <taxon>Spiralia</taxon>
        <taxon>Lophotrochozoa</taxon>
        <taxon>Mollusca</taxon>
        <taxon>Gastropoda</taxon>
        <taxon>Caenogastropoda</taxon>
        <taxon>Sorbeoconcha</taxon>
        <taxon>Cerithioidea</taxon>
        <taxon>Batillariidae</taxon>
        <taxon>Batillaria</taxon>
    </lineage>
</organism>
<dbReference type="Proteomes" id="UP001519460">
    <property type="component" value="Unassembled WGS sequence"/>
</dbReference>
<name>A0ABD0KPV6_9CAEN</name>
<reference evidence="2 3" key="1">
    <citation type="journal article" date="2023" name="Sci. Data">
        <title>Genome assembly of the Korean intertidal mud-creeper Batillaria attramentaria.</title>
        <authorList>
            <person name="Patra A.K."/>
            <person name="Ho P.T."/>
            <person name="Jun S."/>
            <person name="Lee S.J."/>
            <person name="Kim Y."/>
            <person name="Won Y.J."/>
        </authorList>
    </citation>
    <scope>NUCLEOTIDE SEQUENCE [LARGE SCALE GENOMIC DNA]</scope>
    <source>
        <strain evidence="2">Wonlab-2016</strain>
    </source>
</reference>
<evidence type="ECO:0000313" key="3">
    <source>
        <dbReference type="Proteomes" id="UP001519460"/>
    </source>
</evidence>
<protein>
    <recommendedName>
        <fullName evidence="4">Secreted protein</fullName>
    </recommendedName>
</protein>
<sequence>MITAAVYLLSLAHCAVNVPEGGTLVCSIDPAPTVSRTGWTHKPSEVDAVLLCKVVIVFCYNGLVSRNQQIASSLNTPDLSWDSGIAGEQGG</sequence>
<gene>
    <name evidence="2" type="ORF">BaRGS_00019609</name>
</gene>